<dbReference type="InterPro" id="IPR036249">
    <property type="entry name" value="Thioredoxin-like_sf"/>
</dbReference>
<dbReference type="InterPro" id="IPR024705">
    <property type="entry name" value="Ssp411"/>
</dbReference>
<dbReference type="InterPro" id="IPR012341">
    <property type="entry name" value="6hp_glycosidase-like_sf"/>
</dbReference>
<dbReference type="Gene3D" id="1.50.10.10">
    <property type="match status" value="2"/>
</dbReference>
<dbReference type="SUPFAM" id="SSF48208">
    <property type="entry name" value="Six-hairpin glycosidases"/>
    <property type="match status" value="1"/>
</dbReference>
<organism evidence="2 3">
    <name type="scientific">Accumulibacter regalis</name>
    <dbReference type="NCBI Taxonomy" id="522306"/>
    <lineage>
        <taxon>Bacteria</taxon>
        <taxon>Pseudomonadati</taxon>
        <taxon>Pseudomonadota</taxon>
        <taxon>Betaproteobacteria</taxon>
        <taxon>Candidatus Accumulibacter</taxon>
    </lineage>
</organism>
<dbReference type="AlphaFoldDB" id="A0A011Q9R8"/>
<evidence type="ECO:0000313" key="3">
    <source>
        <dbReference type="Proteomes" id="UP000022141"/>
    </source>
</evidence>
<dbReference type="InterPro" id="IPR008928">
    <property type="entry name" value="6-hairpin_glycosidase_sf"/>
</dbReference>
<dbReference type="eggNOG" id="COG1331">
    <property type="taxonomic scope" value="Bacteria"/>
</dbReference>
<dbReference type="STRING" id="1454004.AW11_03303"/>
<dbReference type="InterPro" id="IPR004879">
    <property type="entry name" value="Ssp411-like_TRX"/>
</dbReference>
<dbReference type="PANTHER" id="PTHR42899:SF1">
    <property type="entry name" value="SPERMATOGENESIS-ASSOCIATED PROTEIN 20"/>
    <property type="match status" value="1"/>
</dbReference>
<dbReference type="Gene3D" id="3.40.30.10">
    <property type="entry name" value="Glutaredoxin"/>
    <property type="match status" value="1"/>
</dbReference>
<feature type="domain" description="Spermatogenesis-associated protein 20-like TRX" evidence="1">
    <location>
        <begin position="47"/>
        <end position="210"/>
    </location>
</feature>
<dbReference type="CDD" id="cd02955">
    <property type="entry name" value="SSP411"/>
    <property type="match status" value="1"/>
</dbReference>
<dbReference type="PANTHER" id="PTHR42899">
    <property type="entry name" value="SPERMATOGENESIS-ASSOCIATED PROTEIN 20"/>
    <property type="match status" value="1"/>
</dbReference>
<keyword evidence="3" id="KW-1185">Reference proteome</keyword>
<dbReference type="EMBL" id="JEMY01000048">
    <property type="protein sequence ID" value="EXI85890.1"/>
    <property type="molecule type" value="Genomic_DNA"/>
</dbReference>
<dbReference type="SUPFAM" id="SSF52833">
    <property type="entry name" value="Thioredoxin-like"/>
    <property type="match status" value="1"/>
</dbReference>
<gene>
    <name evidence="2" type="ORF">AW11_03303</name>
</gene>
<dbReference type="Proteomes" id="UP000022141">
    <property type="component" value="Unassembled WGS sequence"/>
</dbReference>
<comment type="caution">
    <text evidence="2">The sequence shown here is derived from an EMBL/GenBank/DDBJ whole genome shotgun (WGS) entry which is preliminary data.</text>
</comment>
<sequence>MTDGTPPGSAPFAAQLADALGAAIARRGPDYVPRTHHLDAGGRPLFTNRLALETSPYLLQHAHNPVNWFPWGDEAFSEARRLARPVFLSIGYSTCHWCHVMEAESFEDEEIARFVNQHYVAIKVDREERPDIDAVYMSAVQQLTGSGGWPMSVWLTAAREPFFAGTYFPPRDGVRGGARGFLSLLGALSETFHRDPDRVGKASAALVEAVRQDMQGTAAANADTRDLPTRELIDATVAHYRGSFDSEHGGLKRAPKFPSHVPVRLLLRHVKRTGDAEALHMATLTLEKMAAGGLYDQLGGGFHRYSTDAQWLVPHFEKMLYDNALLVVAYAEAFQLAGRADFARVARETCDYVLREMSDGEGAFYSATDADSEGDEGRFFVWSADEIRRELAALGDRETTQLFLDHYDVRPGGNWEGRNILNVPRPDEARWAALAGARAILYEARARRVPPLRDDKILAAWNGLMISAMAVAGRILDEPRYIAAAARAADFVLAHLRGADGELQRSFKDGQARHAAFLDDHAFLAAGLIDLYEATFDARWLAESLTLARASERLFADPAGGWFMSSATHETLIAREKPAYDGAEPSGTSVALMNALRLGVFTGDDHWRQIAERGLRAHAKVLRERPIAMTEALLALDFLADTPLEIAIVWPDGAADAAAPLLSVLRRSYLPSHAIAGGPESAMGSLAETVAFVGDKVPQGDRPTAYVCRHGRCELPVTDAPAFAAQLGRAAR</sequence>
<dbReference type="PIRSF" id="PIRSF006402">
    <property type="entry name" value="UCP006402_thioredoxin"/>
    <property type="match status" value="1"/>
</dbReference>
<dbReference type="PATRIC" id="fig|1454004.3.peg.3403"/>
<protein>
    <submittedName>
        <fullName evidence="2">Thioredoxin-related protein</fullName>
    </submittedName>
</protein>
<evidence type="ECO:0000259" key="1">
    <source>
        <dbReference type="Pfam" id="PF03190"/>
    </source>
</evidence>
<accession>A0A011Q9R8</accession>
<name>A0A011Q9R8_ACCRE</name>
<reference evidence="2" key="1">
    <citation type="submission" date="2014-02" db="EMBL/GenBank/DDBJ databases">
        <title>Expanding our view of genomic diversity in Candidatus Accumulibacter clades.</title>
        <authorList>
            <person name="Skennerton C.T."/>
            <person name="Barr J.J."/>
            <person name="Slater F.R."/>
            <person name="Bond P.L."/>
            <person name="Tyson G.W."/>
        </authorList>
    </citation>
    <scope>NUCLEOTIDE SEQUENCE [LARGE SCALE GENOMIC DNA]</scope>
</reference>
<evidence type="ECO:0000313" key="2">
    <source>
        <dbReference type="EMBL" id="EXI85890.1"/>
    </source>
</evidence>
<dbReference type="GO" id="GO:0005975">
    <property type="term" value="P:carbohydrate metabolic process"/>
    <property type="evidence" value="ECO:0007669"/>
    <property type="project" value="InterPro"/>
</dbReference>
<proteinExistence type="predicted"/>
<dbReference type="Pfam" id="PF03190">
    <property type="entry name" value="Thioredox_DsbH"/>
    <property type="match status" value="1"/>
</dbReference>